<evidence type="ECO:0000313" key="3">
    <source>
        <dbReference type="Proteomes" id="UP000250266"/>
    </source>
</evidence>
<evidence type="ECO:0000313" key="2">
    <source>
        <dbReference type="EMBL" id="OCK77451.1"/>
    </source>
</evidence>
<dbReference type="AlphaFoldDB" id="A0A8E2E4X9"/>
<accession>A0A8E2E4X9</accession>
<sequence length="160" mass="17245">MDSGHAMITLANNGKPGVAFNLRHLSTALPKSYTIVVRPPNESSISASNIVATAAFDQFIQSNNVSRIQAYNSSASNACAATTPPSSPSQPHSRHGQLEQLVAFEVAALFKDMVKIAQATPEILPPPPPGVQVIEVERQSRIRASKVEFKLVKEIWDGEL</sequence>
<keyword evidence="3" id="KW-1185">Reference proteome</keyword>
<evidence type="ECO:0000256" key="1">
    <source>
        <dbReference type="SAM" id="MobiDB-lite"/>
    </source>
</evidence>
<reference evidence="2 3" key="1">
    <citation type="journal article" date="2016" name="Nat. Commun.">
        <title>Ectomycorrhizal ecology is imprinted in the genome of the dominant symbiotic fungus Cenococcum geophilum.</title>
        <authorList>
            <consortium name="DOE Joint Genome Institute"/>
            <person name="Peter M."/>
            <person name="Kohler A."/>
            <person name="Ohm R.A."/>
            <person name="Kuo A."/>
            <person name="Krutzmann J."/>
            <person name="Morin E."/>
            <person name="Arend M."/>
            <person name="Barry K.W."/>
            <person name="Binder M."/>
            <person name="Choi C."/>
            <person name="Clum A."/>
            <person name="Copeland A."/>
            <person name="Grisel N."/>
            <person name="Haridas S."/>
            <person name="Kipfer T."/>
            <person name="LaButti K."/>
            <person name="Lindquist E."/>
            <person name="Lipzen A."/>
            <person name="Maire R."/>
            <person name="Meier B."/>
            <person name="Mihaltcheva S."/>
            <person name="Molinier V."/>
            <person name="Murat C."/>
            <person name="Poggeler S."/>
            <person name="Quandt C.A."/>
            <person name="Sperisen C."/>
            <person name="Tritt A."/>
            <person name="Tisserant E."/>
            <person name="Crous P.W."/>
            <person name="Henrissat B."/>
            <person name="Nehls U."/>
            <person name="Egli S."/>
            <person name="Spatafora J.W."/>
            <person name="Grigoriev I.V."/>
            <person name="Martin F.M."/>
        </authorList>
    </citation>
    <scope>NUCLEOTIDE SEQUENCE [LARGE SCALE GENOMIC DNA]</scope>
    <source>
        <strain evidence="2 3">CBS 459.81</strain>
    </source>
</reference>
<name>A0A8E2E4X9_9PEZI</name>
<gene>
    <name evidence="2" type="ORF">K432DRAFT_427995</name>
</gene>
<dbReference type="OrthoDB" id="10573022at2759"/>
<dbReference type="Proteomes" id="UP000250266">
    <property type="component" value="Unassembled WGS sequence"/>
</dbReference>
<protein>
    <submittedName>
        <fullName evidence="2">Uncharacterized protein</fullName>
    </submittedName>
</protein>
<proteinExistence type="predicted"/>
<dbReference type="EMBL" id="KV745127">
    <property type="protein sequence ID" value="OCK77451.1"/>
    <property type="molecule type" value="Genomic_DNA"/>
</dbReference>
<feature type="region of interest" description="Disordered" evidence="1">
    <location>
        <begin position="77"/>
        <end position="96"/>
    </location>
</feature>
<organism evidence="2 3">
    <name type="scientific">Lepidopterella palustris CBS 459.81</name>
    <dbReference type="NCBI Taxonomy" id="1314670"/>
    <lineage>
        <taxon>Eukaryota</taxon>
        <taxon>Fungi</taxon>
        <taxon>Dikarya</taxon>
        <taxon>Ascomycota</taxon>
        <taxon>Pezizomycotina</taxon>
        <taxon>Dothideomycetes</taxon>
        <taxon>Pleosporomycetidae</taxon>
        <taxon>Mytilinidiales</taxon>
        <taxon>Argynnaceae</taxon>
        <taxon>Lepidopterella</taxon>
    </lineage>
</organism>